<feature type="compositionally biased region" description="Basic and acidic residues" evidence="1">
    <location>
        <begin position="1"/>
        <end position="14"/>
    </location>
</feature>
<dbReference type="InterPro" id="IPR001623">
    <property type="entry name" value="DnaJ_domain"/>
</dbReference>
<dbReference type="Proteomes" id="UP000604046">
    <property type="component" value="Unassembled WGS sequence"/>
</dbReference>
<feature type="region of interest" description="Disordered" evidence="1">
    <location>
        <begin position="951"/>
        <end position="978"/>
    </location>
</feature>
<dbReference type="InterPro" id="IPR036869">
    <property type="entry name" value="J_dom_sf"/>
</dbReference>
<feature type="compositionally biased region" description="Low complexity" evidence="1">
    <location>
        <begin position="2206"/>
        <end position="2222"/>
    </location>
</feature>
<feature type="compositionally biased region" description="Basic and acidic residues" evidence="1">
    <location>
        <begin position="451"/>
        <end position="462"/>
    </location>
</feature>
<dbReference type="SMART" id="SM00271">
    <property type="entry name" value="DnaJ"/>
    <property type="match status" value="1"/>
</dbReference>
<feature type="compositionally biased region" description="Acidic residues" evidence="1">
    <location>
        <begin position="104"/>
        <end position="125"/>
    </location>
</feature>
<evidence type="ECO:0000256" key="1">
    <source>
        <dbReference type="SAM" id="MobiDB-lite"/>
    </source>
</evidence>
<dbReference type="GO" id="GO:0005737">
    <property type="term" value="C:cytoplasm"/>
    <property type="evidence" value="ECO:0007669"/>
    <property type="project" value="TreeGrafter"/>
</dbReference>
<dbReference type="PROSITE" id="PS50076">
    <property type="entry name" value="DNAJ_2"/>
    <property type="match status" value="1"/>
</dbReference>
<feature type="compositionally biased region" description="Basic and acidic residues" evidence="1">
    <location>
        <begin position="2529"/>
        <end position="2541"/>
    </location>
</feature>
<dbReference type="GO" id="GO:0051082">
    <property type="term" value="F:unfolded protein binding"/>
    <property type="evidence" value="ECO:0007669"/>
    <property type="project" value="TreeGrafter"/>
</dbReference>
<dbReference type="PROSITE" id="PS00636">
    <property type="entry name" value="DNAJ_1"/>
    <property type="match status" value="1"/>
</dbReference>
<feature type="region of interest" description="Disordered" evidence="1">
    <location>
        <begin position="1690"/>
        <end position="1722"/>
    </location>
</feature>
<feature type="region of interest" description="Disordered" evidence="1">
    <location>
        <begin position="1307"/>
        <end position="1339"/>
    </location>
</feature>
<dbReference type="PANTHER" id="PTHR43096">
    <property type="entry name" value="DNAJ HOMOLOG 1, MITOCHONDRIAL-RELATED"/>
    <property type="match status" value="1"/>
</dbReference>
<feature type="region of interest" description="Disordered" evidence="1">
    <location>
        <begin position="423"/>
        <end position="471"/>
    </location>
</feature>
<name>A0A812GTX4_9DINO</name>
<comment type="caution">
    <text evidence="3">The sequence shown here is derived from an EMBL/GenBank/DDBJ whole genome shotgun (WGS) entry which is preliminary data.</text>
</comment>
<feature type="region of interest" description="Disordered" evidence="1">
    <location>
        <begin position="614"/>
        <end position="666"/>
    </location>
</feature>
<organism evidence="3 4">
    <name type="scientific">Symbiodinium natans</name>
    <dbReference type="NCBI Taxonomy" id="878477"/>
    <lineage>
        <taxon>Eukaryota</taxon>
        <taxon>Sar</taxon>
        <taxon>Alveolata</taxon>
        <taxon>Dinophyceae</taxon>
        <taxon>Suessiales</taxon>
        <taxon>Symbiodiniaceae</taxon>
        <taxon>Symbiodinium</taxon>
    </lineage>
</organism>
<evidence type="ECO:0000313" key="4">
    <source>
        <dbReference type="Proteomes" id="UP000604046"/>
    </source>
</evidence>
<evidence type="ECO:0000259" key="2">
    <source>
        <dbReference type="PROSITE" id="PS50076"/>
    </source>
</evidence>
<feature type="compositionally biased region" description="Acidic residues" evidence="1">
    <location>
        <begin position="37"/>
        <end position="50"/>
    </location>
</feature>
<reference evidence="3" key="1">
    <citation type="submission" date="2021-02" db="EMBL/GenBank/DDBJ databases">
        <authorList>
            <person name="Dougan E. K."/>
            <person name="Rhodes N."/>
            <person name="Thang M."/>
            <person name="Chan C."/>
        </authorList>
    </citation>
    <scope>NUCLEOTIDE SEQUENCE</scope>
</reference>
<feature type="region of interest" description="Disordered" evidence="1">
    <location>
        <begin position="2077"/>
        <end position="2122"/>
    </location>
</feature>
<dbReference type="PRINTS" id="PR00625">
    <property type="entry name" value="JDOMAIN"/>
</dbReference>
<evidence type="ECO:0000313" key="3">
    <source>
        <dbReference type="EMBL" id="CAE6939528.1"/>
    </source>
</evidence>
<feature type="region of interest" description="Disordered" evidence="1">
    <location>
        <begin position="231"/>
        <end position="251"/>
    </location>
</feature>
<dbReference type="InterPro" id="IPR018253">
    <property type="entry name" value="DnaJ_domain_CS"/>
</dbReference>
<feature type="compositionally biased region" description="Basic and acidic residues" evidence="1">
    <location>
        <begin position="954"/>
        <end position="963"/>
    </location>
</feature>
<feature type="compositionally biased region" description="Basic and acidic residues" evidence="1">
    <location>
        <begin position="499"/>
        <end position="508"/>
    </location>
</feature>
<dbReference type="EMBL" id="CAJNDS010000061">
    <property type="protein sequence ID" value="CAE6939528.1"/>
    <property type="molecule type" value="Genomic_DNA"/>
</dbReference>
<gene>
    <name evidence="3" type="primary">DNAJB8</name>
    <name evidence="3" type="ORF">SNAT2548_LOCUS1156</name>
</gene>
<feature type="compositionally biased region" description="Low complexity" evidence="1">
    <location>
        <begin position="53"/>
        <end position="68"/>
    </location>
</feature>
<keyword evidence="4" id="KW-1185">Reference proteome</keyword>
<accession>A0A812GTX4</accession>
<protein>
    <submittedName>
        <fullName evidence="3">DNAJB8 protein</fullName>
    </submittedName>
</protein>
<feature type="domain" description="J" evidence="2">
    <location>
        <begin position="2135"/>
        <end position="2207"/>
    </location>
</feature>
<proteinExistence type="predicted"/>
<feature type="compositionally biased region" description="Acidic residues" evidence="1">
    <location>
        <begin position="69"/>
        <end position="78"/>
    </location>
</feature>
<feature type="region of interest" description="Disordered" evidence="1">
    <location>
        <begin position="1"/>
        <end position="164"/>
    </location>
</feature>
<feature type="compositionally biased region" description="Basic and acidic residues" evidence="1">
    <location>
        <begin position="2079"/>
        <end position="2092"/>
    </location>
</feature>
<feature type="region of interest" description="Disordered" evidence="1">
    <location>
        <begin position="2514"/>
        <end position="2552"/>
    </location>
</feature>
<feature type="region of interest" description="Disordered" evidence="1">
    <location>
        <begin position="1057"/>
        <end position="1086"/>
    </location>
</feature>
<dbReference type="SUPFAM" id="SSF46565">
    <property type="entry name" value="Chaperone J-domain"/>
    <property type="match status" value="1"/>
</dbReference>
<feature type="region of interest" description="Disordered" evidence="1">
    <location>
        <begin position="2198"/>
        <end position="2242"/>
    </location>
</feature>
<feature type="compositionally biased region" description="Polar residues" evidence="1">
    <location>
        <begin position="616"/>
        <end position="632"/>
    </location>
</feature>
<dbReference type="CDD" id="cd06257">
    <property type="entry name" value="DnaJ"/>
    <property type="match status" value="1"/>
</dbReference>
<dbReference type="PANTHER" id="PTHR43096:SF10">
    <property type="entry name" value="CHAPERONE PROTEIN DNAJ A6, CHLOROPLASTIC"/>
    <property type="match status" value="1"/>
</dbReference>
<dbReference type="Pfam" id="PF00226">
    <property type="entry name" value="DnaJ"/>
    <property type="match status" value="1"/>
</dbReference>
<dbReference type="OrthoDB" id="10250354at2759"/>
<dbReference type="GO" id="GO:0042026">
    <property type="term" value="P:protein refolding"/>
    <property type="evidence" value="ECO:0007669"/>
    <property type="project" value="TreeGrafter"/>
</dbReference>
<feature type="compositionally biased region" description="Basic and acidic residues" evidence="1">
    <location>
        <begin position="1709"/>
        <end position="1722"/>
    </location>
</feature>
<sequence>MSEEHLELEGEPPVKEQLCPDPSPEEGEPSEAKNEPEPGDLDGVVEQEEVESVHSAADNASNASGASEMEVEEDDDDERMQGFAPEKDAEVEASTEADGRGQEAEDNALWEDFLEADEGEDEPQEQEAQVDVVEGMEDFTGAQPVTSVEPAAEADSSEPLDRPGEATRKVFFCPTAVQIRSAPDTIATSRGLLDVGTVVSGSLEAGWLSLDEESKKQLLLLGDGAAWVSSESLEQKDERDSEDEAKGMQQSSLQAERLLGTGIEYRASCDSRCYCSPSTLGESKPVCQGEALVGYPSHHHWIRLAASETNTEFISHWVFQDPDSPALEANWSRLKVSQNSFGVLRLSWPGLGVSPHSTVYYSLEWAKKGKASGSGLTPRPECTLVTCPAETQFRVSAFVNSRERSLHLTSAWQSDWVLEAEDKAESTESTLPAPPEASGVTSIAPVSDESDGMHAPHSDKVAESSPCAEGGGLEQDLEAVDISENLREESPDGGSLDARGAEAAKAEEPAEAEEAVESTAAEAEVEKKSQQCESGQSRRSCFEVVRRGGVFLREQPSRDATSKGRLAFGQRVFGVLTGEWLRVERNSQEEVEGTTYVLVDGSEWGLGTLLQEMPTAESSPLPSTLPEDSQPTKLEPEQVPSPEPEQVPSAQSSSLTKKSAGPAQKARLSSLRRAAAAAEEVLSRPVDYLVLAETPVYGEPTSNAQPLAGKSLQAGSTIVGYPGNASWIRLARVQGGDEEWALTKSLGSSKSGKDAFLSPAWAQLQAEEVFSEALVVSWQGLTAPKAPYVAAYSIEWRLTPGEELPIGGTGDFKSSGYALSLQPRTTLHGLPPGAAVQLRAGVRVAAQTAQTTQGAGADFRLLGPWQDFTTGSPLTEEEEAEYSRCIDPFGAARGACEASQCRGYVADLDALASVGANANFLVHKAICVRCGKSFEAHQRLEASSASSWKARKSAKVERKKEPEISGASPPASPPEDDEGLKTFQVVHTMVFVRDRASVKGRTLGVLKTGDRVRGWRRSGWLRLSRSSSLTVAKEIRDAWILIHGAEVGLGQLMQEVDEKPEDSKREVSSSKAGPSVASPPSTSRRMAAVEQALSDTRSVLQGPLQFRVVGDADLPVRPKPLSDQMQVATLKPGAMVLGYPAGDWMKIETVSTTSQWVLINDPCGTRLVPVWADLNLQQAFEEGLLLSWPGLAAKEATRYTLETQVQGGGSGKLDVKLGQTAALLNSLPPGAAVSVRVRAIVYSPKDPLGIKFQGDWKGLQCLAPRETGNQVATKPCIDFKDSEATGLMAEERCVRCGLLRSEHPTAASADAVPEPSAQNERSASDVLVSSQLGRESEEVSESSEQFQVVVATVYIRGEPSIGAIPVGFVHKGTVLSGQAQSGWLRLSAECSKRLKIFGDKKAYVAIEGRFANRPDLGALLQRVDADAAGSAEKPEEAGHRSVESLRRRAERACQVLNSEPLPFQVVSDKASVRPAPDVHAASTALTKGERVKGYPSGSWLRLARSDAKGEGWVQIESSGADSTLYLEAEWSKVEVKQAFVEAIILEWTGLATEQKVTYAVEWRPSAGGAGGHAVCKSNRLHLTGLPADGKFSMRVLACVASEHPNVTPLRLNGPWLEASSLPAARRPGWSSRLSESNLDPVGEARSGCFASKCSGFLAPEDSASYVNDPKATLCRRCGYSFLDHRKGFSGEKTAKSQPRKVSSELPSRAGKEPDSTRDEVRGATRRSFMASWVVEHRAVLIRSQPSVKAEKLGIVCKGHVLKGYEMEGWVKLTRESGVQAGVPEGRIAWVLIDGQEVGLGQLLRPLKPGEKISVKDAKEESDDEKYGLAWRFEDIYTGALEFEVLFKSVSVRRRPRVTSKSLGLVTEGNRIWGYPKDNWLQTNRKYRQKEHGWIRIDGTDLGHGQLLQCTMMKPTATKSFAEALLIAWQPLPVKSALYTLEWVAQDKKSIKVALDKTRLCAGKIGPLAPDSTFYVRVTAFILVPGADASDPKSICAKVSSDWAEAQTGSAVDETEEAAMTFDPLAKIRGKCGDCQHCANFILSKYSYLMRLDEVLCRRCGCACTSHEIVGEYGKSRAQWAKDNERRQREGQRRQQQVRKPPVPAELPCTPWQPDDAPVGKSKARYAIEQVTKARNFYETLGVKPSATAKEIRNAYRQIALRIHPDKVTSGGQEEDLTTQAEAAFKLVSSAYEVLGDEGKRSSYNHTAKSGKSTTSSAKPSGPRTTTPASREQWPGGAAKSKSEVVLTVSHAVSGEEIRMSMNRGTSVMGLKRALCKKLKRGPPESIDICDTSGSILGDDHRFAENQELHCIGISLGPPKTVTVEVKDHRSGARMQVEVLDTSSMETVRKKVARELKVKEKELQIGQQKSTGKHSARRFEALASEELLNGRRLLYIHGNSVLIYLTLEQGLQLQRDLIVAYGEAIFQKKLDALLSEYPMPESITHMSFREAFGKLVRDAQKVTLARWGFEGDFAAQNMMTAFGKVAHTAEVYELSLEIDKLLRITSGGMIAAPVKPKKAAQAKASSASESKPEKSEKSEKAKAPGKSGPRPPVTVTVRQAVEEENEPPAPPLKVTVPADATMRRLKQAIAEKLGIKRTTSLKLVFHLDSRLRKSSMPESGMTFASFKDDELIGSRREVLLLGADLRDMVEVRVELSGVPQLPDGTVVVFVSRAATLKEVKEAAARKLLLKEAGTNEPTATRVAEVASAGMLAGTIGDSIALDLLQDELPLKGRERIHWLSTALAQELIPKASEITILEQEHQEEEEEEDAADLAEDFEATTSCPDLLAVSVWSIALCWPILQEDAEEVVDSTGPTSQERQ</sequence>
<feature type="compositionally biased region" description="Polar residues" evidence="1">
    <location>
        <begin position="1316"/>
        <end position="1333"/>
    </location>
</feature>
<dbReference type="Gene3D" id="1.10.287.110">
    <property type="entry name" value="DnaJ domain"/>
    <property type="match status" value="1"/>
</dbReference>
<feature type="region of interest" description="Disordered" evidence="1">
    <location>
        <begin position="487"/>
        <end position="513"/>
    </location>
</feature>